<proteinExistence type="inferred from homology"/>
<dbReference type="OrthoDB" id="40462at2157"/>
<evidence type="ECO:0000256" key="3">
    <source>
        <dbReference type="ARBA" id="ARBA00011245"/>
    </source>
</evidence>
<dbReference type="GO" id="GO:0046872">
    <property type="term" value="F:metal ion binding"/>
    <property type="evidence" value="ECO:0007669"/>
    <property type="project" value="UniProtKB-KW"/>
</dbReference>
<dbReference type="GO" id="GO:0005737">
    <property type="term" value="C:cytoplasm"/>
    <property type="evidence" value="ECO:0007669"/>
    <property type="project" value="TreeGrafter"/>
</dbReference>
<evidence type="ECO:0000256" key="1">
    <source>
        <dbReference type="ARBA" id="ARBA00001946"/>
    </source>
</evidence>
<evidence type="ECO:0000256" key="12">
    <source>
        <dbReference type="ARBA" id="ARBA00026218"/>
    </source>
</evidence>
<dbReference type="PROSITE" id="PS51462">
    <property type="entry name" value="NUDIX"/>
    <property type="match status" value="1"/>
</dbReference>
<dbReference type="Proteomes" id="UP000595001">
    <property type="component" value="Chromosome"/>
</dbReference>
<evidence type="ECO:0000256" key="11">
    <source>
        <dbReference type="ARBA" id="ARBA00026103"/>
    </source>
</evidence>
<comment type="cofactor">
    <cofactor evidence="1">
        <name>Mg(2+)</name>
        <dbReference type="ChEBI" id="CHEBI:18420"/>
    </cofactor>
</comment>
<evidence type="ECO:0000313" key="24">
    <source>
        <dbReference type="Proteomes" id="UP000595001"/>
    </source>
</evidence>
<keyword evidence="24" id="KW-1185">Reference proteome</keyword>
<evidence type="ECO:0000256" key="16">
    <source>
        <dbReference type="ARBA" id="ARBA00031927"/>
    </source>
</evidence>
<comment type="similarity">
    <text evidence="2">Belongs to the Nudix hydrolase family.</text>
</comment>
<evidence type="ECO:0000256" key="13">
    <source>
        <dbReference type="ARBA" id="ARBA00029673"/>
    </source>
</evidence>
<evidence type="ECO:0000256" key="7">
    <source>
        <dbReference type="ARBA" id="ARBA00024448"/>
    </source>
</evidence>
<evidence type="ECO:0000256" key="2">
    <source>
        <dbReference type="ARBA" id="ARBA00005582"/>
    </source>
</evidence>
<evidence type="ECO:0000256" key="17">
    <source>
        <dbReference type="ARBA" id="ARBA00032071"/>
    </source>
</evidence>
<comment type="catalytic activity">
    <reaction evidence="7">
        <text>8-oxo-dATP + H2O = 8-oxo-dAMP + diphosphate + H(+)</text>
        <dbReference type="Rhea" id="RHEA:65396"/>
        <dbReference type="ChEBI" id="CHEBI:15377"/>
        <dbReference type="ChEBI" id="CHEBI:15378"/>
        <dbReference type="ChEBI" id="CHEBI:33019"/>
        <dbReference type="ChEBI" id="CHEBI:71361"/>
        <dbReference type="ChEBI" id="CHEBI:172871"/>
    </reaction>
    <physiologicalReaction direction="left-to-right" evidence="7">
        <dbReference type="Rhea" id="RHEA:65397"/>
    </physiologicalReaction>
</comment>
<comment type="subunit">
    <text evidence="3">Monomer.</text>
</comment>
<dbReference type="PANTHER" id="PTHR43758">
    <property type="entry name" value="7,8-DIHYDRO-8-OXOGUANINE TRIPHOSPHATASE"/>
    <property type="match status" value="1"/>
</dbReference>
<dbReference type="KEGG" id="hlt:I7X12_13270"/>
<dbReference type="Gene3D" id="3.90.79.10">
    <property type="entry name" value="Nucleoside Triphosphate Pyrophosphohydrolase"/>
    <property type="match status" value="1"/>
</dbReference>
<evidence type="ECO:0000256" key="18">
    <source>
        <dbReference type="ARBA" id="ARBA00048002"/>
    </source>
</evidence>
<dbReference type="GeneID" id="60589481"/>
<dbReference type="EMBL" id="CP065856">
    <property type="protein sequence ID" value="QPV61718.1"/>
    <property type="molecule type" value="Genomic_DNA"/>
</dbReference>
<evidence type="ECO:0000256" key="10">
    <source>
        <dbReference type="ARBA" id="ARBA00024596"/>
    </source>
</evidence>
<accession>A0A7T3FWS7</accession>
<evidence type="ECO:0000256" key="20">
    <source>
        <dbReference type="ARBA" id="ARBA00049032"/>
    </source>
</evidence>
<dbReference type="GO" id="GO:0008413">
    <property type="term" value="F:8-oxo-7,8-dihydroguanosine triphosphate pyrophosphatase activity"/>
    <property type="evidence" value="ECO:0007669"/>
    <property type="project" value="InterPro"/>
</dbReference>
<comment type="catalytic activity">
    <reaction evidence="20">
        <text>N(6)-methyl-dATP + H2O = N(6)-methyl-dAMP + diphosphate + H(+)</text>
        <dbReference type="Rhea" id="RHEA:67604"/>
        <dbReference type="ChEBI" id="CHEBI:15377"/>
        <dbReference type="ChEBI" id="CHEBI:15378"/>
        <dbReference type="ChEBI" id="CHEBI:33019"/>
        <dbReference type="ChEBI" id="CHEBI:169976"/>
        <dbReference type="ChEBI" id="CHEBI:172872"/>
    </reaction>
    <physiologicalReaction direction="left-to-right" evidence="20">
        <dbReference type="Rhea" id="RHEA:67605"/>
    </physiologicalReaction>
</comment>
<comment type="function">
    <text evidence="21">Oxidized purine nucleoside triphosphate hydrolase which is a prominent sanitizer of the oxidized nucleotide pool. Catalyzes the hydrolysis of 2-oxo-dATP (2-hydroxy-dATP) into 2-oxo-dAMP. Also has a significant hydrolase activity toward 2-oxo-ATP, 8-oxo-dGTP and 8-oxo-dATP. Through the hydrolysis of oxidized purine nucleoside triphosphates, prevents their incorporation into DNA and the subsequent transversions A:T to C:G and G:C to T:A. Also catalyzes the hydrolysis of methylated purine nucleoside triphosphate preventing their integration into DNA. Through this antimutagenic activity protects cells from oxidative stress.</text>
</comment>
<evidence type="ECO:0000256" key="21">
    <source>
        <dbReference type="ARBA" id="ARBA00053094"/>
    </source>
</evidence>
<evidence type="ECO:0000256" key="4">
    <source>
        <dbReference type="ARBA" id="ARBA00022723"/>
    </source>
</evidence>
<comment type="catalytic activity">
    <reaction evidence="8">
        <text>2-oxo-dATP + H2O = 2-oxo-dAMP + diphosphate + H(+)</text>
        <dbReference type="Rhea" id="RHEA:31583"/>
        <dbReference type="ChEBI" id="CHEBI:15377"/>
        <dbReference type="ChEBI" id="CHEBI:15378"/>
        <dbReference type="ChEBI" id="CHEBI:33019"/>
        <dbReference type="ChEBI" id="CHEBI:63212"/>
        <dbReference type="ChEBI" id="CHEBI:77897"/>
        <dbReference type="EC" id="3.6.1.56"/>
    </reaction>
    <physiologicalReaction direction="left-to-right" evidence="8">
        <dbReference type="Rhea" id="RHEA:31584"/>
    </physiologicalReaction>
</comment>
<organism evidence="23 24">
    <name type="scientific">Halosimplex litoreum</name>
    <dbReference type="NCBI Taxonomy" id="1198301"/>
    <lineage>
        <taxon>Archaea</taxon>
        <taxon>Methanobacteriati</taxon>
        <taxon>Methanobacteriota</taxon>
        <taxon>Stenosarchaea group</taxon>
        <taxon>Halobacteria</taxon>
        <taxon>Halobacteriales</taxon>
        <taxon>Haloarculaceae</taxon>
        <taxon>Halosimplex</taxon>
    </lineage>
</organism>
<name>A0A7T3FWS7_9EURY</name>
<evidence type="ECO:0000313" key="23">
    <source>
        <dbReference type="EMBL" id="QPV61718.1"/>
    </source>
</evidence>
<evidence type="ECO:0000259" key="22">
    <source>
        <dbReference type="PROSITE" id="PS51462"/>
    </source>
</evidence>
<gene>
    <name evidence="23" type="ORF">I7X12_13270</name>
</gene>
<dbReference type="CDD" id="cd03427">
    <property type="entry name" value="NUDIX_MTH1_Nudt1"/>
    <property type="match status" value="1"/>
</dbReference>
<dbReference type="InterPro" id="IPR003563">
    <property type="entry name" value="8ODP"/>
</dbReference>
<dbReference type="GO" id="GO:0008828">
    <property type="term" value="F:dATP diphosphatase activity"/>
    <property type="evidence" value="ECO:0007669"/>
    <property type="project" value="UniProtKB-EC"/>
</dbReference>
<dbReference type="PROSITE" id="PS00893">
    <property type="entry name" value="NUDIX_BOX"/>
    <property type="match status" value="1"/>
</dbReference>
<dbReference type="Pfam" id="PF00293">
    <property type="entry name" value="NUDIX"/>
    <property type="match status" value="1"/>
</dbReference>
<comment type="catalytic activity">
    <reaction evidence="19">
        <text>O(6)-methyl-dGTP + H2O = O(6)-methyl-dGMP + diphosphate + H(+)</text>
        <dbReference type="Rhea" id="RHEA:67600"/>
        <dbReference type="ChEBI" id="CHEBI:15377"/>
        <dbReference type="ChEBI" id="CHEBI:15378"/>
        <dbReference type="ChEBI" id="CHEBI:33019"/>
        <dbReference type="ChEBI" id="CHEBI:169974"/>
        <dbReference type="ChEBI" id="CHEBI:169975"/>
    </reaction>
    <physiologicalReaction direction="left-to-right" evidence="19">
        <dbReference type="Rhea" id="RHEA:67601"/>
    </physiologicalReaction>
</comment>
<evidence type="ECO:0000256" key="6">
    <source>
        <dbReference type="ARBA" id="ARBA00022842"/>
    </source>
</evidence>
<evidence type="ECO:0000256" key="19">
    <source>
        <dbReference type="ARBA" id="ARBA00048894"/>
    </source>
</evidence>
<dbReference type="InterPro" id="IPR000086">
    <property type="entry name" value="NUDIX_hydrolase_dom"/>
</dbReference>
<dbReference type="EC" id="3.6.1.56" evidence="11"/>
<protein>
    <recommendedName>
        <fullName evidence="12">Oxidized purine nucleoside triphosphate hydrolase</fullName>
        <ecNumber evidence="11">3.6.1.56</ecNumber>
    </recommendedName>
    <alternativeName>
        <fullName evidence="16">2-hydroxy-dATP diphosphatase</fullName>
    </alternativeName>
    <alternativeName>
        <fullName evidence="15">7,8-dihydro-8-oxoguanine triphosphatase</fullName>
    </alternativeName>
    <alternativeName>
        <fullName evidence="14">8-oxo-dGTPase</fullName>
    </alternativeName>
    <alternativeName>
        <fullName evidence="17">Methylated purine nucleoside triphosphate hydrolase</fullName>
    </alternativeName>
    <alternativeName>
        <fullName evidence="13">Nucleoside diphosphate-linked moiety X motif 1</fullName>
    </alternativeName>
</protein>
<comment type="catalytic activity">
    <reaction evidence="9">
        <text>8-oxo-dGTP + H2O = 8-oxo-dGMP + diphosphate + H(+)</text>
        <dbReference type="Rhea" id="RHEA:31575"/>
        <dbReference type="ChEBI" id="CHEBI:15377"/>
        <dbReference type="ChEBI" id="CHEBI:15378"/>
        <dbReference type="ChEBI" id="CHEBI:33019"/>
        <dbReference type="ChEBI" id="CHEBI:63224"/>
        <dbReference type="ChEBI" id="CHEBI:77896"/>
    </reaction>
    <physiologicalReaction direction="left-to-right" evidence="9">
        <dbReference type="Rhea" id="RHEA:31576"/>
    </physiologicalReaction>
</comment>
<evidence type="ECO:0000256" key="15">
    <source>
        <dbReference type="ARBA" id="ARBA00030682"/>
    </source>
</evidence>
<dbReference type="SUPFAM" id="SSF55811">
    <property type="entry name" value="Nudix"/>
    <property type="match status" value="1"/>
</dbReference>
<evidence type="ECO:0000256" key="14">
    <source>
        <dbReference type="ARBA" id="ARBA00030634"/>
    </source>
</evidence>
<comment type="catalytic activity">
    <reaction evidence="18">
        <text>N(6)-methyl-ATP + H2O = N(6)-methyl-AMP + diphosphate + H(+)</text>
        <dbReference type="Rhea" id="RHEA:67608"/>
        <dbReference type="ChEBI" id="CHEBI:15377"/>
        <dbReference type="ChEBI" id="CHEBI:15378"/>
        <dbReference type="ChEBI" id="CHEBI:33019"/>
        <dbReference type="ChEBI" id="CHEBI:144842"/>
        <dbReference type="ChEBI" id="CHEBI:172873"/>
    </reaction>
    <physiologicalReaction direction="left-to-right" evidence="18">
        <dbReference type="Rhea" id="RHEA:67609"/>
    </physiologicalReaction>
</comment>
<keyword evidence="6" id="KW-0460">Magnesium</keyword>
<evidence type="ECO:0000256" key="8">
    <source>
        <dbReference type="ARBA" id="ARBA00024459"/>
    </source>
</evidence>
<dbReference type="AlphaFoldDB" id="A0A7T3FWS7"/>
<keyword evidence="4" id="KW-0479">Metal-binding</keyword>
<dbReference type="PANTHER" id="PTHR43758:SF2">
    <property type="entry name" value="OXIDIZED PURINE NUCLEOSIDE TRIPHOSPHATE HYDROLASE"/>
    <property type="match status" value="1"/>
</dbReference>
<feature type="domain" description="Nudix hydrolase" evidence="22">
    <location>
        <begin position="2"/>
        <end position="128"/>
    </location>
</feature>
<dbReference type="RefSeq" id="WP_198060543.1">
    <property type="nucleotide sequence ID" value="NZ_CP065856.1"/>
</dbReference>
<evidence type="ECO:0000256" key="9">
    <source>
        <dbReference type="ARBA" id="ARBA00024486"/>
    </source>
</evidence>
<dbReference type="PRINTS" id="PR01403">
    <property type="entry name" value="8OXTPHPHTASE"/>
</dbReference>
<keyword evidence="5" id="KW-0378">Hydrolase</keyword>
<comment type="catalytic activity">
    <reaction evidence="10">
        <text>2-oxo-ATP + H2O = 2-oxo-AMP + diphosphate + H(+)</text>
        <dbReference type="Rhea" id="RHEA:67392"/>
        <dbReference type="ChEBI" id="CHEBI:15377"/>
        <dbReference type="ChEBI" id="CHEBI:15378"/>
        <dbReference type="ChEBI" id="CHEBI:33019"/>
        <dbReference type="ChEBI" id="CHEBI:71395"/>
        <dbReference type="ChEBI" id="CHEBI:172878"/>
    </reaction>
    <physiologicalReaction direction="left-to-right" evidence="10">
        <dbReference type="Rhea" id="RHEA:67393"/>
    </physiologicalReaction>
</comment>
<dbReference type="InterPro" id="IPR020084">
    <property type="entry name" value="NUDIX_hydrolase_CS"/>
</dbReference>
<reference evidence="23 24" key="1">
    <citation type="submission" date="2020-12" db="EMBL/GenBank/DDBJ databases">
        <title>Halosimplex halophilum sp. nov. and Halosimplex salinum sp. nov., two new members of the genus Halosimplex.</title>
        <authorList>
            <person name="Cui H.L."/>
        </authorList>
    </citation>
    <scope>NUCLEOTIDE SEQUENCE [LARGE SCALE GENOMIC DNA]</scope>
    <source>
        <strain evidence="23 24">YGH94</strain>
    </source>
</reference>
<sequence>MEPTEATLCHPVVDGELLCIRKQRGLGAGKLVGPGGKVEGGETVREAARREVREELRVEPVGVEKRGEFDFHFRDGTVDDDSMHVYVFAAEGIEGEPETTEEAVPEWHPTGAVPYDEMWIDDRVWLPHLIAGETFRGEFVLSDDGESLVRYEMEIGVAVE</sequence>
<dbReference type="GO" id="GO:0042262">
    <property type="term" value="P:DNA protection"/>
    <property type="evidence" value="ECO:0007669"/>
    <property type="project" value="InterPro"/>
</dbReference>
<evidence type="ECO:0000256" key="5">
    <source>
        <dbReference type="ARBA" id="ARBA00022801"/>
    </source>
</evidence>
<dbReference type="InterPro" id="IPR015797">
    <property type="entry name" value="NUDIX_hydrolase-like_dom_sf"/>
</dbReference>